<feature type="binding site" evidence="12">
    <location>
        <position position="279"/>
    </location>
    <ligand>
        <name>[4Fe-4S] cluster</name>
        <dbReference type="ChEBI" id="CHEBI:49883"/>
        <label>2</label>
        <note>4Fe-4S-substrate</note>
    </ligand>
</feature>
<keyword evidence="10 12" id="KW-0456">Lyase</keyword>
<dbReference type="PANTHER" id="PTHR22960">
    <property type="entry name" value="MOLYBDOPTERIN COFACTOR SYNTHESIS PROTEIN A"/>
    <property type="match status" value="1"/>
</dbReference>
<evidence type="ECO:0000256" key="4">
    <source>
        <dbReference type="ARBA" id="ARBA00022723"/>
    </source>
</evidence>
<feature type="binding site" evidence="12">
    <location>
        <position position="35"/>
    </location>
    <ligand>
        <name>S-adenosyl-L-methionine</name>
        <dbReference type="ChEBI" id="CHEBI:59789"/>
    </ligand>
</feature>
<evidence type="ECO:0000259" key="13">
    <source>
        <dbReference type="PROSITE" id="PS51918"/>
    </source>
</evidence>
<feature type="binding site" evidence="12">
    <location>
        <position position="262"/>
    </location>
    <ligand>
        <name>[4Fe-4S] cluster</name>
        <dbReference type="ChEBI" id="CHEBI:49883"/>
        <label>2</label>
        <note>4Fe-4S-substrate</note>
    </ligand>
</feature>
<keyword evidence="3 12" id="KW-0949">S-adenosyl-L-methionine</keyword>
<dbReference type="PANTHER" id="PTHR22960:SF0">
    <property type="entry name" value="MOLYBDENUM COFACTOR BIOSYNTHESIS PROTEIN 1"/>
    <property type="match status" value="1"/>
</dbReference>
<proteinExistence type="inferred from homology"/>
<evidence type="ECO:0000256" key="3">
    <source>
        <dbReference type="ARBA" id="ARBA00022691"/>
    </source>
</evidence>
<dbReference type="CDD" id="cd01335">
    <property type="entry name" value="Radical_SAM"/>
    <property type="match status" value="1"/>
</dbReference>
<dbReference type="HAMAP" id="MF_01225_B">
    <property type="entry name" value="MoaA_B"/>
    <property type="match status" value="1"/>
</dbReference>
<dbReference type="SFLD" id="SFLDG01386">
    <property type="entry name" value="main_SPASM_domain-containing"/>
    <property type="match status" value="1"/>
</dbReference>
<evidence type="ECO:0000256" key="5">
    <source>
        <dbReference type="ARBA" id="ARBA00022741"/>
    </source>
</evidence>
<feature type="binding site" evidence="12">
    <location>
        <position position="29"/>
    </location>
    <ligand>
        <name>[4Fe-4S] cluster</name>
        <dbReference type="ChEBI" id="CHEBI:49883"/>
        <label>1</label>
        <note>4Fe-4S-S-AdoMet</note>
    </ligand>
</feature>
<keyword evidence="7 12" id="KW-0411">Iron-sulfur</keyword>
<evidence type="ECO:0000313" key="15">
    <source>
        <dbReference type="Proteomes" id="UP000186019"/>
    </source>
</evidence>
<evidence type="ECO:0000256" key="1">
    <source>
        <dbReference type="ARBA" id="ARBA00012167"/>
    </source>
</evidence>
<evidence type="ECO:0000256" key="2">
    <source>
        <dbReference type="ARBA" id="ARBA00022485"/>
    </source>
</evidence>
<feature type="binding site" evidence="12">
    <location>
        <position position="199"/>
    </location>
    <ligand>
        <name>S-adenosyl-L-methionine</name>
        <dbReference type="ChEBI" id="CHEBI:59789"/>
    </ligand>
</feature>
<dbReference type="SFLD" id="SFLDG01067">
    <property type="entry name" value="SPASM/twitch_domain_containing"/>
    <property type="match status" value="1"/>
</dbReference>
<feature type="binding site" evidence="12">
    <location>
        <position position="36"/>
    </location>
    <ligand>
        <name>[4Fe-4S] cluster</name>
        <dbReference type="ChEBI" id="CHEBI:49883"/>
        <label>1</label>
        <note>4Fe-4S-S-AdoMet</note>
    </ligand>
</feature>
<comment type="cofactor">
    <cofactor evidence="12">
        <name>[4Fe-4S] cluster</name>
        <dbReference type="ChEBI" id="CHEBI:49883"/>
    </cofactor>
    <text evidence="12">Binds 2 [4Fe-4S] clusters. Binds 1 [4Fe-4S] cluster coordinated with 3 cysteines and an exchangeable S-adenosyl-L-methionine and 1 [4Fe-4S] cluster coordinated with 3 cysteines and the GTP-derived substrate.</text>
</comment>
<dbReference type="InterPro" id="IPR007197">
    <property type="entry name" value="rSAM"/>
</dbReference>
<dbReference type="GO" id="GO:0061798">
    <property type="term" value="F:GTP 3',8'-cyclase activity"/>
    <property type="evidence" value="ECO:0007669"/>
    <property type="project" value="UniProtKB-UniRule"/>
</dbReference>
<evidence type="ECO:0000256" key="12">
    <source>
        <dbReference type="HAMAP-Rule" id="MF_01225"/>
    </source>
</evidence>
<dbReference type="Pfam" id="PF04055">
    <property type="entry name" value="Radical_SAM"/>
    <property type="match status" value="1"/>
</dbReference>
<comment type="function">
    <text evidence="12">Catalyzes the cyclization of GTP to (8S)-3',8-cyclo-7,8-dihydroguanosine 5'-triphosphate.</text>
</comment>
<evidence type="ECO:0000256" key="8">
    <source>
        <dbReference type="ARBA" id="ARBA00023134"/>
    </source>
</evidence>
<reference evidence="14 15" key="1">
    <citation type="submission" date="2017-01" db="EMBL/GenBank/DDBJ databases">
        <authorList>
            <person name="Mah S.A."/>
            <person name="Swanson W.J."/>
            <person name="Moy G.W."/>
            <person name="Vacquier V.D."/>
        </authorList>
    </citation>
    <scope>NUCLEOTIDE SEQUENCE [LARGE SCALE GENOMIC DNA]</scope>
    <source>
        <strain evidence="14 15">DSM 29590</strain>
    </source>
</reference>
<dbReference type="InterPro" id="IPR058240">
    <property type="entry name" value="rSAM_sf"/>
</dbReference>
<feature type="binding site" evidence="12">
    <location>
        <position position="22"/>
    </location>
    <ligand>
        <name>GTP</name>
        <dbReference type="ChEBI" id="CHEBI:37565"/>
    </ligand>
</feature>
<keyword evidence="2 12" id="KW-0004">4Fe-4S</keyword>
<keyword evidence="6 12" id="KW-0408">Iron</keyword>
<feature type="domain" description="Radical SAM core" evidence="13">
    <location>
        <begin position="13"/>
        <end position="239"/>
    </location>
</feature>
<dbReference type="GO" id="GO:0046872">
    <property type="term" value="F:metal ion binding"/>
    <property type="evidence" value="ECO:0007669"/>
    <property type="project" value="UniProtKB-KW"/>
</dbReference>
<dbReference type="SMART" id="SM00729">
    <property type="entry name" value="Elp3"/>
    <property type="match status" value="1"/>
</dbReference>
<comment type="catalytic activity">
    <reaction evidence="11 12">
        <text>GTP + AH2 + S-adenosyl-L-methionine = (8S)-3',8-cyclo-7,8-dihydroguanosine 5'-triphosphate + 5'-deoxyadenosine + L-methionine + A + H(+)</text>
        <dbReference type="Rhea" id="RHEA:49576"/>
        <dbReference type="ChEBI" id="CHEBI:13193"/>
        <dbReference type="ChEBI" id="CHEBI:15378"/>
        <dbReference type="ChEBI" id="CHEBI:17319"/>
        <dbReference type="ChEBI" id="CHEBI:17499"/>
        <dbReference type="ChEBI" id="CHEBI:37565"/>
        <dbReference type="ChEBI" id="CHEBI:57844"/>
        <dbReference type="ChEBI" id="CHEBI:59789"/>
        <dbReference type="ChEBI" id="CHEBI:131766"/>
        <dbReference type="EC" id="4.1.99.22"/>
    </reaction>
</comment>
<keyword evidence="4 12" id="KW-0479">Metal-binding</keyword>
<dbReference type="Gene3D" id="3.20.20.70">
    <property type="entry name" value="Aldolase class I"/>
    <property type="match status" value="1"/>
</dbReference>
<keyword evidence="15" id="KW-1185">Reference proteome</keyword>
<gene>
    <name evidence="12" type="primary">moaA</name>
    <name evidence="14" type="ORF">SAMN05421666_3572</name>
</gene>
<keyword evidence="5 12" id="KW-0547">Nucleotide-binding</keyword>
<evidence type="ECO:0000256" key="6">
    <source>
        <dbReference type="ARBA" id="ARBA00023004"/>
    </source>
</evidence>
<dbReference type="InterPro" id="IPR013785">
    <property type="entry name" value="Aldolase_TIM"/>
</dbReference>
<dbReference type="AlphaFoldDB" id="A0A1N7HNQ0"/>
<dbReference type="EC" id="4.1.99.22" evidence="1 12"/>
<dbReference type="InterPro" id="IPR000385">
    <property type="entry name" value="MoaA_NifB_PqqE_Fe-S-bd_CS"/>
</dbReference>
<dbReference type="InterPro" id="IPR010505">
    <property type="entry name" value="MoaA_twitch"/>
</dbReference>
<dbReference type="InterPro" id="IPR050105">
    <property type="entry name" value="MoCo_biosynth_MoaA/MoaC"/>
</dbReference>
<dbReference type="GO" id="GO:0051539">
    <property type="term" value="F:4 iron, 4 sulfur cluster binding"/>
    <property type="evidence" value="ECO:0007669"/>
    <property type="project" value="UniProtKB-UniRule"/>
</dbReference>
<feature type="binding site" evidence="12">
    <location>
        <position position="75"/>
    </location>
    <ligand>
        <name>S-adenosyl-L-methionine</name>
        <dbReference type="ChEBI" id="CHEBI:59789"/>
    </ligand>
</feature>
<sequence>MPLDTAPAPLVDGFGRTVNYLRLSVTDRCDLRCTYCMAERMTFLPRRDVLSLEELARLSDLFIRHGARKLRITGGEPLVRRDIMDLFRDLSRHLATGALDELTLTTNGTLLARHAAALAACGVRRVNVSLDTLDADRYRAITRLGDIRMVLAGIDAALEAGLKVKLNAVASRGAFEGEVDDLIRFAHARGMDLTLIEEMPLGETGLDRNQSVLSLRDLERDLAARWTLSPLRRSTGGPARYVRVNETGGLIGLISPMSCNFCALCNRVRVSCTGQLYTCLGDDSAVDLRGPLRHSDTAALDALRAALMVKPERHAFDMSRMAGTAVPRHMSALGG</sequence>
<dbReference type="SFLD" id="SFLDS00029">
    <property type="entry name" value="Radical_SAM"/>
    <property type="match status" value="1"/>
</dbReference>
<dbReference type="UniPathway" id="UPA00344"/>
<dbReference type="GO" id="GO:0061799">
    <property type="term" value="F:cyclic pyranopterin monophosphate synthase activity"/>
    <property type="evidence" value="ECO:0007669"/>
    <property type="project" value="TreeGrafter"/>
</dbReference>
<keyword evidence="9 12" id="KW-0501">Molybdenum cofactor biosynthesis</keyword>
<dbReference type="Pfam" id="PF06463">
    <property type="entry name" value="Mob_synth_C"/>
    <property type="match status" value="1"/>
</dbReference>
<dbReference type="RefSeq" id="WP_076535655.1">
    <property type="nucleotide sequence ID" value="NZ_FOAC01000010.1"/>
</dbReference>
<dbReference type="PROSITE" id="PS51918">
    <property type="entry name" value="RADICAL_SAM"/>
    <property type="match status" value="1"/>
</dbReference>
<dbReference type="InterPro" id="IPR006638">
    <property type="entry name" value="Elp3/MiaA/NifB-like_rSAM"/>
</dbReference>
<accession>A0A1N7HNQ0</accession>
<dbReference type="CDD" id="cd21117">
    <property type="entry name" value="Twitch_MoaA"/>
    <property type="match status" value="1"/>
</dbReference>
<comment type="similarity">
    <text evidence="12">Belongs to the radical SAM superfamily. MoaA family.</text>
</comment>
<feature type="binding site" evidence="12">
    <location>
        <position position="165"/>
    </location>
    <ligand>
        <name>GTP</name>
        <dbReference type="ChEBI" id="CHEBI:37565"/>
    </ligand>
</feature>
<evidence type="ECO:0000256" key="9">
    <source>
        <dbReference type="ARBA" id="ARBA00023150"/>
    </source>
</evidence>
<dbReference type="InterPro" id="IPR013483">
    <property type="entry name" value="MoaA"/>
</dbReference>
<name>A0A1N7HNQ0_9RHOB</name>
<dbReference type="PROSITE" id="PS01305">
    <property type="entry name" value="MOAA_NIFB_PQQE"/>
    <property type="match status" value="1"/>
</dbReference>
<dbReference type="EMBL" id="FTNV01000009">
    <property type="protein sequence ID" value="SIS26487.1"/>
    <property type="molecule type" value="Genomic_DNA"/>
</dbReference>
<feature type="binding site" evidence="12">
    <location>
        <position position="265"/>
    </location>
    <ligand>
        <name>[4Fe-4S] cluster</name>
        <dbReference type="ChEBI" id="CHEBI:49883"/>
        <label>2</label>
        <note>4Fe-4S-substrate</note>
    </ligand>
</feature>
<dbReference type="NCBIfam" id="TIGR02666">
    <property type="entry name" value="moaA"/>
    <property type="match status" value="1"/>
</dbReference>
<protein>
    <recommendedName>
        <fullName evidence="1 12">GTP 3',8-cyclase</fullName>
        <ecNumber evidence="1 12">4.1.99.22</ecNumber>
    </recommendedName>
    <alternativeName>
        <fullName evidence="12">Molybdenum cofactor biosynthesis protein A</fullName>
    </alternativeName>
</protein>
<dbReference type="GO" id="GO:1904047">
    <property type="term" value="F:S-adenosyl-L-methionine binding"/>
    <property type="evidence" value="ECO:0007669"/>
    <property type="project" value="UniProtKB-UniRule"/>
</dbReference>
<dbReference type="GO" id="GO:0006777">
    <property type="term" value="P:Mo-molybdopterin cofactor biosynthetic process"/>
    <property type="evidence" value="ECO:0007669"/>
    <property type="project" value="UniProtKB-UniRule"/>
</dbReference>
<organism evidence="14 15">
    <name type="scientific">Roseovarius nanhaiticus</name>
    <dbReference type="NCBI Taxonomy" id="573024"/>
    <lineage>
        <taxon>Bacteria</taxon>
        <taxon>Pseudomonadati</taxon>
        <taxon>Pseudomonadota</taxon>
        <taxon>Alphaproteobacteria</taxon>
        <taxon>Rhodobacterales</taxon>
        <taxon>Roseobacteraceae</taxon>
        <taxon>Roseovarius</taxon>
    </lineage>
</organism>
<feature type="binding site" evidence="12">
    <location>
        <position position="71"/>
    </location>
    <ligand>
        <name>GTP</name>
        <dbReference type="ChEBI" id="CHEBI:37565"/>
    </ligand>
</feature>
<dbReference type="STRING" id="573024.SAMN05216208_0007"/>
<feature type="binding site" evidence="12">
    <location>
        <position position="105"/>
    </location>
    <ligand>
        <name>GTP</name>
        <dbReference type="ChEBI" id="CHEBI:37565"/>
    </ligand>
</feature>
<feature type="binding site" evidence="12">
    <location>
        <position position="33"/>
    </location>
    <ligand>
        <name>[4Fe-4S] cluster</name>
        <dbReference type="ChEBI" id="CHEBI:49883"/>
        <label>1</label>
        <note>4Fe-4S-S-AdoMet</note>
    </ligand>
</feature>
<dbReference type="Proteomes" id="UP000186019">
    <property type="component" value="Unassembled WGS sequence"/>
</dbReference>
<evidence type="ECO:0000256" key="10">
    <source>
        <dbReference type="ARBA" id="ARBA00023239"/>
    </source>
</evidence>
<evidence type="ECO:0000313" key="14">
    <source>
        <dbReference type="EMBL" id="SIS26487.1"/>
    </source>
</evidence>
<dbReference type="SUPFAM" id="SSF102114">
    <property type="entry name" value="Radical SAM enzymes"/>
    <property type="match status" value="1"/>
</dbReference>
<dbReference type="OrthoDB" id="9763993at2"/>
<keyword evidence="8 12" id="KW-0342">GTP-binding</keyword>
<comment type="pathway">
    <text evidence="12">Cofactor biosynthesis; molybdopterin biosynthesis.</text>
</comment>
<feature type="binding site" evidence="12">
    <location>
        <begin position="267"/>
        <end position="269"/>
    </location>
    <ligand>
        <name>GTP</name>
        <dbReference type="ChEBI" id="CHEBI:37565"/>
    </ligand>
</feature>
<dbReference type="SFLD" id="SFLDG01383">
    <property type="entry name" value="cyclic_pyranopterin_phosphate"/>
    <property type="match status" value="1"/>
</dbReference>
<dbReference type="GO" id="GO:0005525">
    <property type="term" value="F:GTP binding"/>
    <property type="evidence" value="ECO:0007669"/>
    <property type="project" value="UniProtKB-UniRule"/>
</dbReference>
<feature type="binding site" evidence="12">
    <location>
        <position position="129"/>
    </location>
    <ligand>
        <name>S-adenosyl-L-methionine</name>
        <dbReference type="ChEBI" id="CHEBI:59789"/>
    </ligand>
</feature>
<evidence type="ECO:0000256" key="11">
    <source>
        <dbReference type="ARBA" id="ARBA00048697"/>
    </source>
</evidence>
<dbReference type="InterPro" id="IPR040064">
    <property type="entry name" value="MoaA-like"/>
</dbReference>
<comment type="subunit">
    <text evidence="12">Monomer and homodimer.</text>
</comment>
<evidence type="ECO:0000256" key="7">
    <source>
        <dbReference type="ARBA" id="ARBA00023014"/>
    </source>
</evidence>